<dbReference type="Pfam" id="PF13565">
    <property type="entry name" value="HTH_32"/>
    <property type="match status" value="1"/>
</dbReference>
<dbReference type="EMBL" id="QFKX01000010">
    <property type="protein sequence ID" value="PWH04946.1"/>
    <property type="molecule type" value="Genomic_DNA"/>
</dbReference>
<accession>A0A2U2RGG0</accession>
<comment type="caution">
    <text evidence="1">The sequence shown here is derived from an EMBL/GenBank/DDBJ whole genome shotgun (WGS) entry which is preliminary data.</text>
</comment>
<dbReference type="AlphaFoldDB" id="A0A2U2RGG0"/>
<evidence type="ECO:0008006" key="3">
    <source>
        <dbReference type="Google" id="ProtNLM"/>
    </source>
</evidence>
<dbReference type="InterPro" id="IPR009057">
    <property type="entry name" value="Homeodomain-like_sf"/>
</dbReference>
<reference evidence="1 2" key="1">
    <citation type="submission" date="2018-05" db="EMBL/GenBank/DDBJ databases">
        <title>Brachybacterium sp. M1HQ-2T, whole genome shotgun sequence.</title>
        <authorList>
            <person name="Tuo L."/>
        </authorList>
    </citation>
    <scope>NUCLEOTIDE SEQUENCE [LARGE SCALE GENOMIC DNA]</scope>
    <source>
        <strain evidence="1 2">M1HQ-2</strain>
    </source>
</reference>
<sequence length="61" mass="6978">MRIARSTLSKWVSRYRAGGEAALGDRSSASSHRPVQLPAQVVEVIESWRREQKWSGRRIAR</sequence>
<name>A0A2U2RGG0_9MICO</name>
<dbReference type="RefSeq" id="WP_109277007.1">
    <property type="nucleotide sequence ID" value="NZ_QFKX01000010.1"/>
</dbReference>
<dbReference type="SUPFAM" id="SSF46689">
    <property type="entry name" value="Homeodomain-like"/>
    <property type="match status" value="1"/>
</dbReference>
<evidence type="ECO:0000313" key="1">
    <source>
        <dbReference type="EMBL" id="PWH04946.1"/>
    </source>
</evidence>
<keyword evidence="2" id="KW-1185">Reference proteome</keyword>
<gene>
    <name evidence="1" type="ORF">DEO23_15860</name>
</gene>
<protein>
    <recommendedName>
        <fullName evidence="3">IS481 family transposase</fullName>
    </recommendedName>
</protein>
<dbReference type="Proteomes" id="UP000245590">
    <property type="component" value="Unassembled WGS sequence"/>
</dbReference>
<evidence type="ECO:0000313" key="2">
    <source>
        <dbReference type="Proteomes" id="UP000245590"/>
    </source>
</evidence>
<proteinExistence type="predicted"/>
<organism evidence="1 2">
    <name type="scientific">Brachybacterium endophyticum</name>
    <dbReference type="NCBI Taxonomy" id="2182385"/>
    <lineage>
        <taxon>Bacteria</taxon>
        <taxon>Bacillati</taxon>
        <taxon>Actinomycetota</taxon>
        <taxon>Actinomycetes</taxon>
        <taxon>Micrococcales</taxon>
        <taxon>Dermabacteraceae</taxon>
        <taxon>Brachybacterium</taxon>
    </lineage>
</organism>